<feature type="transmembrane region" description="Helical" evidence="15">
    <location>
        <begin position="283"/>
        <end position="304"/>
    </location>
</feature>
<dbReference type="PANTHER" id="PTHR11035:SF35">
    <property type="entry name" value="VERY-LONG-CHAIN (3R)-3-HYDROXYACYL-COA DEHYDRATASE"/>
    <property type="match status" value="1"/>
</dbReference>
<dbReference type="GO" id="GO:0102158">
    <property type="term" value="F:very-long-chain (3R)-3-hydroxyacyl-CoA dehydratase activity"/>
    <property type="evidence" value="ECO:0007669"/>
    <property type="project" value="UniProtKB-EC"/>
</dbReference>
<feature type="transmembrane region" description="Helical" evidence="15">
    <location>
        <begin position="219"/>
        <end position="239"/>
    </location>
</feature>
<evidence type="ECO:0000256" key="13">
    <source>
        <dbReference type="ARBA" id="ARBA00023160"/>
    </source>
</evidence>
<keyword evidence="6 15" id="KW-0812">Transmembrane</keyword>
<evidence type="ECO:0000256" key="6">
    <source>
        <dbReference type="ARBA" id="ARBA00022692"/>
    </source>
</evidence>
<keyword evidence="14 15" id="KW-0456">Lyase</keyword>
<feature type="transmembrane region" description="Helical" evidence="15">
    <location>
        <begin position="194"/>
        <end position="212"/>
    </location>
</feature>
<keyword evidence="10" id="KW-0175">Coiled coil</keyword>
<dbReference type="GO" id="GO:0030497">
    <property type="term" value="P:fatty acid elongation"/>
    <property type="evidence" value="ECO:0007669"/>
    <property type="project" value="TreeGrafter"/>
</dbReference>
<accession>A0A0L8FLI1</accession>
<comment type="catalytic activity">
    <reaction evidence="15">
        <text>a very-long-chain (3R)-3-hydroxyacyl-CoA = a very-long-chain (2E)-enoyl-CoA + H2O</text>
        <dbReference type="Rhea" id="RHEA:45812"/>
        <dbReference type="ChEBI" id="CHEBI:15377"/>
        <dbReference type="ChEBI" id="CHEBI:83728"/>
        <dbReference type="ChEBI" id="CHEBI:85440"/>
        <dbReference type="EC" id="4.2.1.134"/>
    </reaction>
</comment>
<organism evidence="17">
    <name type="scientific">Octopus bimaculoides</name>
    <name type="common">California two-spotted octopus</name>
    <dbReference type="NCBI Taxonomy" id="37653"/>
    <lineage>
        <taxon>Eukaryota</taxon>
        <taxon>Metazoa</taxon>
        <taxon>Spiralia</taxon>
        <taxon>Lophotrochozoa</taxon>
        <taxon>Mollusca</taxon>
        <taxon>Cephalopoda</taxon>
        <taxon>Coleoidea</taxon>
        <taxon>Octopodiformes</taxon>
        <taxon>Octopoda</taxon>
        <taxon>Incirrata</taxon>
        <taxon>Octopodidae</taxon>
        <taxon>Octopus</taxon>
    </lineage>
</organism>
<evidence type="ECO:0000256" key="10">
    <source>
        <dbReference type="ARBA" id="ARBA00023054"/>
    </source>
</evidence>
<comment type="pathway">
    <text evidence="2 15">Lipid metabolism; fatty acid biosynthesis.</text>
</comment>
<evidence type="ECO:0000256" key="5">
    <source>
        <dbReference type="ARBA" id="ARBA00022516"/>
    </source>
</evidence>
<dbReference type="STRING" id="37653.A0A0L8FLI1"/>
<evidence type="ECO:0000256" key="7">
    <source>
        <dbReference type="ARBA" id="ARBA00022824"/>
    </source>
</evidence>
<dbReference type="PANTHER" id="PTHR11035">
    <property type="entry name" value="VERY-LONG-CHAIN (3R)-3-HYDROXYACYL-COA DEHYDRATASE"/>
    <property type="match status" value="1"/>
</dbReference>
<dbReference type="InterPro" id="IPR007482">
    <property type="entry name" value="Tyr_Pase-like_PTPLA"/>
</dbReference>
<evidence type="ECO:0000256" key="3">
    <source>
        <dbReference type="ARBA" id="ARBA00007811"/>
    </source>
</evidence>
<dbReference type="GO" id="GO:0042761">
    <property type="term" value="P:very long-chain fatty acid biosynthetic process"/>
    <property type="evidence" value="ECO:0007669"/>
    <property type="project" value="TreeGrafter"/>
</dbReference>
<evidence type="ECO:0000256" key="9">
    <source>
        <dbReference type="ARBA" id="ARBA00022989"/>
    </source>
</evidence>
<dbReference type="GO" id="GO:0005789">
    <property type="term" value="C:endoplasmic reticulum membrane"/>
    <property type="evidence" value="ECO:0007669"/>
    <property type="project" value="UniProtKB-SubCell"/>
</dbReference>
<evidence type="ECO:0000259" key="16">
    <source>
        <dbReference type="PROSITE" id="PS51203"/>
    </source>
</evidence>
<feature type="domain" description="CS" evidence="16">
    <location>
        <begin position="4"/>
        <end position="95"/>
    </location>
</feature>
<evidence type="ECO:0000256" key="14">
    <source>
        <dbReference type="ARBA" id="ARBA00023239"/>
    </source>
</evidence>
<dbReference type="GO" id="GO:0030148">
    <property type="term" value="P:sphingolipid biosynthetic process"/>
    <property type="evidence" value="ECO:0007669"/>
    <property type="project" value="TreeGrafter"/>
</dbReference>
<dbReference type="KEGG" id="obi:106882568"/>
<evidence type="ECO:0000313" key="17">
    <source>
        <dbReference type="EMBL" id="KOF65544.1"/>
    </source>
</evidence>
<dbReference type="SUPFAM" id="SSF49764">
    <property type="entry name" value="HSP20-like chaperones"/>
    <property type="match status" value="1"/>
</dbReference>
<dbReference type="CDD" id="cd06465">
    <property type="entry name" value="p23_hB-ind1_like"/>
    <property type="match status" value="1"/>
</dbReference>
<evidence type="ECO:0000256" key="4">
    <source>
        <dbReference type="ARBA" id="ARBA00013122"/>
    </source>
</evidence>
<dbReference type="UniPathway" id="UPA00094"/>
<dbReference type="Gene3D" id="2.60.40.790">
    <property type="match status" value="1"/>
</dbReference>
<comment type="subcellular location">
    <subcellularLocation>
        <location evidence="1 15">Endoplasmic reticulum membrane</location>
        <topology evidence="1 15">Multi-pass membrane protein</topology>
    </subcellularLocation>
</comment>
<protein>
    <recommendedName>
        <fullName evidence="4 15">Very-long-chain (3R)-3-hydroxyacyl-CoA dehydratase</fullName>
        <ecNumber evidence="4 15">4.2.1.134</ecNumber>
    </recommendedName>
</protein>
<dbReference type="PROSITE" id="PS51203">
    <property type="entry name" value="CS"/>
    <property type="match status" value="1"/>
</dbReference>
<proteinExistence type="inferred from homology"/>
<comment type="function">
    <text evidence="15">Catalyzes the third of the four reactions of the long-chain fatty acids elongation cycle. This endoplasmic reticulum-bound enzymatic process, allows the addition of two carbons to the chain of long- and very long-chain fatty acids/VLCFAs per cycle. This enzyme catalyzes the dehydration of the 3-hydroxyacyl-CoA intermediate into trans-2,3-enoyl-CoA, within each cycle of fatty acid elongation. Thereby, it participates to the production of VLCFAs of different chain lengths that are involved in multiple biological processes as precursors of membrane lipids and lipid mediators.</text>
</comment>
<dbReference type="OMA" id="SYLVMSH"/>
<reference evidence="17" key="1">
    <citation type="submission" date="2015-07" db="EMBL/GenBank/DDBJ databases">
        <title>MeaNS - Measles Nucleotide Surveillance Program.</title>
        <authorList>
            <person name="Tran T."/>
            <person name="Druce J."/>
        </authorList>
    </citation>
    <scope>NUCLEOTIDE SEQUENCE</scope>
    <source>
        <strain evidence="17">UCB-OBI-ISO-001</strain>
        <tissue evidence="17">Gonad</tissue>
    </source>
</reference>
<keyword evidence="7 15" id="KW-0256">Endoplasmic reticulum</keyword>
<keyword evidence="11 15" id="KW-0443">Lipid metabolism</keyword>
<dbReference type="EC" id="4.2.1.134" evidence="4 15"/>
<evidence type="ECO:0000256" key="11">
    <source>
        <dbReference type="ARBA" id="ARBA00023098"/>
    </source>
</evidence>
<keyword evidence="12 15" id="KW-0472">Membrane</keyword>
<evidence type="ECO:0000256" key="1">
    <source>
        <dbReference type="ARBA" id="ARBA00004477"/>
    </source>
</evidence>
<keyword evidence="13 15" id="KW-0275">Fatty acid biosynthesis</keyword>
<evidence type="ECO:0000256" key="8">
    <source>
        <dbReference type="ARBA" id="ARBA00022832"/>
    </source>
</evidence>
<feature type="transmembrane region" description="Helical" evidence="15">
    <location>
        <begin position="152"/>
        <end position="174"/>
    </location>
</feature>
<dbReference type="InterPro" id="IPR008978">
    <property type="entry name" value="HSP20-like_chaperone"/>
</dbReference>
<keyword evidence="9 15" id="KW-1133">Transmembrane helix</keyword>
<dbReference type="AlphaFoldDB" id="A0A0L8FLI1"/>
<keyword evidence="5 15" id="KW-0444">Lipid biosynthesis</keyword>
<evidence type="ECO:0000256" key="12">
    <source>
        <dbReference type="ARBA" id="ARBA00023136"/>
    </source>
</evidence>
<feature type="transmembrane region" description="Helical" evidence="15">
    <location>
        <begin position="245"/>
        <end position="262"/>
    </location>
</feature>
<comment type="similarity">
    <text evidence="3 15">Belongs to the very long-chain fatty acids dehydratase HACD family.</text>
</comment>
<gene>
    <name evidence="17" type="ORF">OCBIM_22015216mg</name>
</gene>
<name>A0A0L8FLI1_OCTBM</name>
<feature type="transmembrane region" description="Helical" evidence="15">
    <location>
        <begin position="324"/>
        <end position="344"/>
    </location>
</feature>
<dbReference type="InterPro" id="IPR007052">
    <property type="entry name" value="CS_dom"/>
</dbReference>
<dbReference type="EMBL" id="KQ429209">
    <property type="protein sequence ID" value="KOF65544.1"/>
    <property type="molecule type" value="Genomic_DNA"/>
</dbReference>
<keyword evidence="8 15" id="KW-0276">Fatty acid metabolism</keyword>
<evidence type="ECO:0000256" key="2">
    <source>
        <dbReference type="ARBA" id="ARBA00005194"/>
    </source>
</evidence>
<evidence type="ECO:0000256" key="15">
    <source>
        <dbReference type="RuleBase" id="RU363109"/>
    </source>
</evidence>
<dbReference type="Pfam" id="PF04387">
    <property type="entry name" value="PTPLA"/>
    <property type="match status" value="1"/>
</dbReference>
<sequence length="366" mass="43246">MAESLRPFVYWGQKNDHVSLKVDLRDVCDETIEITDDSVSFNAIGQGVRGENVYCFNIDFYLPVESEKSFYRISDRAVEFRFQKRGIGEVWPRLTYKPEKQQWLKIDFDKFALEDDSDDKPEYEPSKTSIMKKLESDLKQVEVKSSINFNYLFLYNLFQFMGYSYICGIMQYHYYRYGEDSKLNIYETLGSQLITVQLISFLEILHPLLGIVRTNFFAALTQVLGRNFILLLVSCNTHLQQVPSFWYLVLVWSFSEVIRYPYYMLQSIKREAALITWLRYSAWLVLYPLGLFLEGTIILAGAPMYEISGKFTLTLPNNLNFSFYFPWFLRFYLFSLIPGAYMLLNYMYKLRKNKLATFSIGFKKKK</sequence>
<dbReference type="OrthoDB" id="2157530at2759"/>